<name>A0A517YL75_9BACT</name>
<accession>A0A517YL75</accession>
<sequence>MATMRGARLVFSIGRRIYLLCGEYLRFGPCYPFLNTSRRAINKDHPRAWVIAHDSSTTIHRIPGHKFS</sequence>
<evidence type="ECO:0000313" key="1">
    <source>
        <dbReference type="EMBL" id="QDU30981.1"/>
    </source>
</evidence>
<dbReference type="KEGG" id="aagg:ETAA8_61340"/>
<keyword evidence="2" id="KW-1185">Reference proteome</keyword>
<dbReference type="Proteomes" id="UP000315017">
    <property type="component" value="Chromosome"/>
</dbReference>
<evidence type="ECO:0000313" key="2">
    <source>
        <dbReference type="Proteomes" id="UP000315017"/>
    </source>
</evidence>
<dbReference type="EMBL" id="CP036274">
    <property type="protein sequence ID" value="QDU30981.1"/>
    <property type="molecule type" value="Genomic_DNA"/>
</dbReference>
<dbReference type="AlphaFoldDB" id="A0A517YL75"/>
<protein>
    <submittedName>
        <fullName evidence="1">Uncharacterized protein</fullName>
    </submittedName>
</protein>
<proteinExistence type="predicted"/>
<organism evidence="1 2">
    <name type="scientific">Anatilimnocola aggregata</name>
    <dbReference type="NCBI Taxonomy" id="2528021"/>
    <lineage>
        <taxon>Bacteria</taxon>
        <taxon>Pseudomonadati</taxon>
        <taxon>Planctomycetota</taxon>
        <taxon>Planctomycetia</taxon>
        <taxon>Pirellulales</taxon>
        <taxon>Pirellulaceae</taxon>
        <taxon>Anatilimnocola</taxon>
    </lineage>
</organism>
<reference evidence="1 2" key="1">
    <citation type="submission" date="2019-02" db="EMBL/GenBank/DDBJ databases">
        <title>Deep-cultivation of Planctomycetes and their phenomic and genomic characterization uncovers novel biology.</title>
        <authorList>
            <person name="Wiegand S."/>
            <person name="Jogler M."/>
            <person name="Boedeker C."/>
            <person name="Pinto D."/>
            <person name="Vollmers J."/>
            <person name="Rivas-Marin E."/>
            <person name="Kohn T."/>
            <person name="Peeters S.H."/>
            <person name="Heuer A."/>
            <person name="Rast P."/>
            <person name="Oberbeckmann S."/>
            <person name="Bunk B."/>
            <person name="Jeske O."/>
            <person name="Meyerdierks A."/>
            <person name="Storesund J.E."/>
            <person name="Kallscheuer N."/>
            <person name="Luecker S."/>
            <person name="Lage O.M."/>
            <person name="Pohl T."/>
            <person name="Merkel B.J."/>
            <person name="Hornburger P."/>
            <person name="Mueller R.-W."/>
            <person name="Bruemmer F."/>
            <person name="Labrenz M."/>
            <person name="Spormann A.M."/>
            <person name="Op den Camp H."/>
            <person name="Overmann J."/>
            <person name="Amann R."/>
            <person name="Jetten M.S.M."/>
            <person name="Mascher T."/>
            <person name="Medema M.H."/>
            <person name="Devos D.P."/>
            <person name="Kaster A.-K."/>
            <person name="Ovreas L."/>
            <person name="Rohde M."/>
            <person name="Galperin M.Y."/>
            <person name="Jogler C."/>
        </authorList>
    </citation>
    <scope>NUCLEOTIDE SEQUENCE [LARGE SCALE GENOMIC DNA]</scope>
    <source>
        <strain evidence="1 2">ETA_A8</strain>
    </source>
</reference>
<gene>
    <name evidence="1" type="ORF">ETAA8_61340</name>
</gene>